<proteinExistence type="predicted"/>
<evidence type="ECO:0000256" key="1">
    <source>
        <dbReference type="SAM" id="MobiDB-lite"/>
    </source>
</evidence>
<keyword evidence="3" id="KW-1185">Reference proteome</keyword>
<reference evidence="2" key="1">
    <citation type="submission" date="2021-04" db="EMBL/GenBank/DDBJ databases">
        <authorList>
            <person name="Tunstrom K."/>
        </authorList>
    </citation>
    <scope>NUCLEOTIDE SEQUENCE</scope>
</reference>
<evidence type="ECO:0000313" key="2">
    <source>
        <dbReference type="EMBL" id="CAG5044450.1"/>
    </source>
</evidence>
<feature type="compositionally biased region" description="Basic and acidic residues" evidence="1">
    <location>
        <begin position="71"/>
        <end position="81"/>
    </location>
</feature>
<dbReference type="EMBL" id="CAJQZP010001411">
    <property type="protein sequence ID" value="CAG5044450.1"/>
    <property type="molecule type" value="Genomic_DNA"/>
</dbReference>
<dbReference type="AlphaFoldDB" id="A0A8S3Y1F5"/>
<dbReference type="OrthoDB" id="6136790at2759"/>
<accession>A0A8S3Y1F5</accession>
<dbReference type="Proteomes" id="UP000691718">
    <property type="component" value="Unassembled WGS sequence"/>
</dbReference>
<sequence>MNLDPLDCIDQPSRNSVEEEPDRLGQPGTTIQAIPVKVPAVNNTNELTNQVSEFENQNQLQPKKLIRKRKGDPSEWRDNKNKKLKNPGQAYEGRSRQRRQKQVSKTTESIELKPAYDKPLPIKKALFNDLLSLCNSQAIPHHYQPFYRNLSFCDTESGHDEDSD</sequence>
<name>A0A8S3Y1F5_PARAO</name>
<evidence type="ECO:0000313" key="3">
    <source>
        <dbReference type="Proteomes" id="UP000691718"/>
    </source>
</evidence>
<feature type="compositionally biased region" description="Polar residues" evidence="1">
    <location>
        <begin position="50"/>
        <end position="61"/>
    </location>
</feature>
<protein>
    <submittedName>
        <fullName evidence="2">(apollo) hypothetical protein</fullName>
    </submittedName>
</protein>
<organism evidence="2 3">
    <name type="scientific">Parnassius apollo</name>
    <name type="common">Apollo butterfly</name>
    <name type="synonym">Papilio apollo</name>
    <dbReference type="NCBI Taxonomy" id="110799"/>
    <lineage>
        <taxon>Eukaryota</taxon>
        <taxon>Metazoa</taxon>
        <taxon>Ecdysozoa</taxon>
        <taxon>Arthropoda</taxon>
        <taxon>Hexapoda</taxon>
        <taxon>Insecta</taxon>
        <taxon>Pterygota</taxon>
        <taxon>Neoptera</taxon>
        <taxon>Endopterygota</taxon>
        <taxon>Lepidoptera</taxon>
        <taxon>Glossata</taxon>
        <taxon>Ditrysia</taxon>
        <taxon>Papilionoidea</taxon>
        <taxon>Papilionidae</taxon>
        <taxon>Parnassiinae</taxon>
        <taxon>Parnassini</taxon>
        <taxon>Parnassius</taxon>
        <taxon>Parnassius</taxon>
    </lineage>
</organism>
<feature type="region of interest" description="Disordered" evidence="1">
    <location>
        <begin position="1"/>
        <end position="32"/>
    </location>
</feature>
<comment type="caution">
    <text evidence="2">The sequence shown here is derived from an EMBL/GenBank/DDBJ whole genome shotgun (WGS) entry which is preliminary data.</text>
</comment>
<gene>
    <name evidence="2" type="ORF">PAPOLLO_LOCUS23051</name>
</gene>
<feature type="region of interest" description="Disordered" evidence="1">
    <location>
        <begin position="50"/>
        <end position="109"/>
    </location>
</feature>